<feature type="binding site" evidence="4">
    <location>
        <position position="218"/>
    </location>
    <ligand>
        <name>pyridoxal 5'-phosphate</name>
        <dbReference type="ChEBI" id="CHEBI:597326"/>
    </ligand>
</feature>
<dbReference type="InterPro" id="IPR015424">
    <property type="entry name" value="PyrdxlP-dep_Trfase"/>
</dbReference>
<dbReference type="InterPro" id="IPR015421">
    <property type="entry name" value="PyrdxlP-dep_Trfase_major"/>
</dbReference>
<dbReference type="OrthoDB" id="9812626at2"/>
<keyword evidence="1 4" id="KW-0662">Pyridine nucleotide biosynthesis</keyword>
<name>A0A1I0W7K1_9CELL</name>
<dbReference type="SUPFAM" id="SSF53383">
    <property type="entry name" value="PLP-dependent transferases"/>
    <property type="match status" value="1"/>
</dbReference>
<dbReference type="EC" id="3.7.1.3" evidence="4 5"/>
<evidence type="ECO:0000313" key="6">
    <source>
        <dbReference type="EMBL" id="SFA84013.1"/>
    </source>
</evidence>
<dbReference type="Gene3D" id="3.90.1150.10">
    <property type="entry name" value="Aspartate Aminotransferase, domain 1"/>
    <property type="match status" value="1"/>
</dbReference>
<comment type="pathway">
    <text evidence="4 5">Cofactor biosynthesis; NAD(+) biosynthesis; quinolinate from L-kynurenine: step 2/3.</text>
</comment>
<evidence type="ECO:0000256" key="4">
    <source>
        <dbReference type="HAMAP-Rule" id="MF_01970"/>
    </source>
</evidence>
<dbReference type="PANTHER" id="PTHR14084">
    <property type="entry name" value="KYNURENINASE"/>
    <property type="match status" value="1"/>
</dbReference>
<dbReference type="GO" id="GO:0043420">
    <property type="term" value="P:anthranilate metabolic process"/>
    <property type="evidence" value="ECO:0007669"/>
    <property type="project" value="TreeGrafter"/>
</dbReference>
<dbReference type="RefSeq" id="WP_090030859.1">
    <property type="nucleotide sequence ID" value="NZ_BONM01000035.1"/>
</dbReference>
<feature type="binding site" evidence="4">
    <location>
        <begin position="143"/>
        <end position="146"/>
    </location>
    <ligand>
        <name>pyridoxal 5'-phosphate</name>
        <dbReference type="ChEBI" id="CHEBI:597326"/>
    </ligand>
</feature>
<reference evidence="6 7" key="1">
    <citation type="submission" date="2016-10" db="EMBL/GenBank/DDBJ databases">
        <authorList>
            <person name="de Groot N.N."/>
        </authorList>
    </citation>
    <scope>NUCLEOTIDE SEQUENCE [LARGE SCALE GENOMIC DNA]</scope>
    <source>
        <strain evidence="6 7">CGMCC 4.6945</strain>
    </source>
</reference>
<dbReference type="EMBL" id="FOKA01000002">
    <property type="protein sequence ID" value="SFA84013.1"/>
    <property type="molecule type" value="Genomic_DNA"/>
</dbReference>
<feature type="binding site" evidence="4">
    <location>
        <position position="116"/>
    </location>
    <ligand>
        <name>pyridoxal 5'-phosphate</name>
        <dbReference type="ChEBI" id="CHEBI:597326"/>
    </ligand>
</feature>
<comment type="catalytic activity">
    <reaction evidence="4 5">
        <text>L-kynurenine + H2O = anthranilate + L-alanine + H(+)</text>
        <dbReference type="Rhea" id="RHEA:16813"/>
        <dbReference type="ChEBI" id="CHEBI:15377"/>
        <dbReference type="ChEBI" id="CHEBI:15378"/>
        <dbReference type="ChEBI" id="CHEBI:16567"/>
        <dbReference type="ChEBI" id="CHEBI:57959"/>
        <dbReference type="ChEBI" id="CHEBI:57972"/>
        <dbReference type="EC" id="3.7.1.3"/>
    </reaction>
</comment>
<comment type="cofactor">
    <cofactor evidence="4 5">
        <name>pyridoxal 5'-phosphate</name>
        <dbReference type="ChEBI" id="CHEBI:597326"/>
    </cofactor>
</comment>
<evidence type="ECO:0000256" key="3">
    <source>
        <dbReference type="ARBA" id="ARBA00022898"/>
    </source>
</evidence>
<feature type="modified residue" description="N6-(pyridoxal phosphate)lysine" evidence="4">
    <location>
        <position position="244"/>
    </location>
</feature>
<dbReference type="HAMAP" id="MF_01970">
    <property type="entry name" value="Kynureninase"/>
    <property type="match status" value="1"/>
</dbReference>
<dbReference type="GO" id="GO:0005737">
    <property type="term" value="C:cytoplasm"/>
    <property type="evidence" value="ECO:0007669"/>
    <property type="project" value="InterPro"/>
</dbReference>
<comment type="subunit">
    <text evidence="4 5">Homodimer.</text>
</comment>
<proteinExistence type="inferred from homology"/>
<comment type="catalytic activity">
    <reaction evidence="5">
        <text>3-hydroxy-L-kynurenine + H2O = 3-hydroxyanthranilate + L-alanine + H(+)</text>
        <dbReference type="Rhea" id="RHEA:25143"/>
        <dbReference type="ChEBI" id="CHEBI:15377"/>
        <dbReference type="ChEBI" id="CHEBI:15378"/>
        <dbReference type="ChEBI" id="CHEBI:36559"/>
        <dbReference type="ChEBI" id="CHEBI:57972"/>
        <dbReference type="ChEBI" id="CHEBI:58125"/>
        <dbReference type="EC" id="3.7.1.3"/>
    </reaction>
</comment>
<feature type="binding site" evidence="4">
    <location>
        <position position="273"/>
    </location>
    <ligand>
        <name>pyridoxal 5'-phosphate</name>
        <dbReference type="ChEBI" id="CHEBI:597326"/>
    </ligand>
</feature>
<dbReference type="GO" id="GO:0030429">
    <property type="term" value="F:kynureninase activity"/>
    <property type="evidence" value="ECO:0007669"/>
    <property type="project" value="UniProtKB-UniRule"/>
</dbReference>
<dbReference type="PIRSF" id="PIRSF038800">
    <property type="entry name" value="KYNU"/>
    <property type="match status" value="1"/>
</dbReference>
<sequence length="431" mass="45285">MSTAPPGPDVLHTGSGTGDTLAAEAVALDLAHAATDLRRRFDLPEDVVYLDGNSLGALPVGVAEAVTDAVRVQWGRDLVASWNTHGWWEAPTRVGDAIGRLVGAAPGQVVAGDSTTVRLHQALHAAAALRPGADVVVTDPGSFPTDLYVTRGVADQVGWDVVLADPDEVPRTLADLAATGRRVAVVSLSHVDYRTGRLWDLPGLTRAAHDAGALALWDLCHSAGAVPVDLDDHGVDLAVGCGYKYLNGGPGAPAYVYAAARHLPHVRNVVPGWHSHARPFAMAPDHEPADGAARLRIGTPPVLSLLALEAALRAFDGVPVEAVRARSLSLTRFLRRCVAALVPGAAFVSPDDDDRRGSQVGVRHPDAYGVVQALVARGVVGDFREPDVVRLGVAAPYLTHAEMLVAARELAAVLAAGEHLDERWSRRATVT</sequence>
<evidence type="ECO:0000256" key="1">
    <source>
        <dbReference type="ARBA" id="ARBA00022642"/>
    </source>
</evidence>
<feature type="binding site" evidence="4">
    <location>
        <position position="299"/>
    </location>
    <ligand>
        <name>pyridoxal 5'-phosphate</name>
        <dbReference type="ChEBI" id="CHEBI:597326"/>
    </ligand>
</feature>
<protein>
    <recommendedName>
        <fullName evidence="4 5">Kynureninase</fullName>
        <ecNumber evidence="4 5">3.7.1.3</ecNumber>
    </recommendedName>
    <alternativeName>
        <fullName evidence="4">L-kynurenine hydrolase</fullName>
    </alternativeName>
</protein>
<keyword evidence="7" id="KW-1185">Reference proteome</keyword>
<dbReference type="InterPro" id="IPR015422">
    <property type="entry name" value="PyrdxlP-dep_Trfase_small"/>
</dbReference>
<comment type="similarity">
    <text evidence="4 5">Belongs to the kynureninase family.</text>
</comment>
<evidence type="ECO:0000256" key="5">
    <source>
        <dbReference type="PIRNR" id="PIRNR038800"/>
    </source>
</evidence>
<keyword evidence="3 4" id="KW-0663">Pyridoxal phosphate</keyword>
<accession>A0A1I0W7K1</accession>
<dbReference type="GO" id="GO:0030170">
    <property type="term" value="F:pyridoxal phosphate binding"/>
    <property type="evidence" value="ECO:0007669"/>
    <property type="project" value="UniProtKB-UniRule"/>
</dbReference>
<comment type="pathway">
    <text evidence="4 5">Amino-acid degradation; L-kynurenine degradation; L-alanine and anthranilate from L-kynurenine: step 1/1.</text>
</comment>
<dbReference type="UniPathway" id="UPA00253">
    <property type="reaction ID" value="UER00329"/>
</dbReference>
<dbReference type="GO" id="GO:0097053">
    <property type="term" value="P:L-kynurenine catabolic process"/>
    <property type="evidence" value="ECO:0007669"/>
    <property type="project" value="UniProtKB-UniRule"/>
</dbReference>
<evidence type="ECO:0000313" key="7">
    <source>
        <dbReference type="Proteomes" id="UP000199012"/>
    </source>
</evidence>
<dbReference type="InterPro" id="IPR010111">
    <property type="entry name" value="Kynureninase"/>
</dbReference>
<comment type="caution">
    <text evidence="4">Lacks conserved residue(s) required for the propagation of feature annotation.</text>
</comment>
<evidence type="ECO:0000256" key="2">
    <source>
        <dbReference type="ARBA" id="ARBA00022801"/>
    </source>
</evidence>
<comment type="function">
    <text evidence="4 5">Catalyzes the cleavage of L-kynurenine (L-Kyn) and L-3-hydroxykynurenine (L-3OHKyn) into anthranilic acid (AA) and 3-hydroxyanthranilic acid (3-OHAA), respectively.</text>
</comment>
<feature type="binding site" evidence="4">
    <location>
        <position position="221"/>
    </location>
    <ligand>
        <name>pyridoxal 5'-phosphate</name>
        <dbReference type="ChEBI" id="CHEBI:597326"/>
    </ligand>
</feature>
<dbReference type="STRING" id="988821.SAMN05421867_102211"/>
<dbReference type="Pfam" id="PF22580">
    <property type="entry name" value="KYNU_C"/>
    <property type="match status" value="1"/>
</dbReference>
<feature type="binding site" evidence="4">
    <location>
        <position position="243"/>
    </location>
    <ligand>
        <name>pyridoxal 5'-phosphate</name>
        <dbReference type="ChEBI" id="CHEBI:597326"/>
    </ligand>
</feature>
<dbReference type="GO" id="GO:0009435">
    <property type="term" value="P:NAD+ biosynthetic process"/>
    <property type="evidence" value="ECO:0007669"/>
    <property type="project" value="UniProtKB-UniPathway"/>
</dbReference>
<dbReference type="GO" id="GO:0019805">
    <property type="term" value="P:quinolinate biosynthetic process"/>
    <property type="evidence" value="ECO:0007669"/>
    <property type="project" value="UniProtKB-UniRule"/>
</dbReference>
<dbReference type="AlphaFoldDB" id="A0A1I0W7K1"/>
<dbReference type="Gene3D" id="3.40.640.10">
    <property type="entry name" value="Type I PLP-dependent aspartate aminotransferase-like (Major domain)"/>
    <property type="match status" value="1"/>
</dbReference>
<dbReference type="GO" id="GO:0019441">
    <property type="term" value="P:L-tryptophan catabolic process to kynurenine"/>
    <property type="evidence" value="ECO:0007669"/>
    <property type="project" value="TreeGrafter"/>
</dbReference>
<keyword evidence="2 4" id="KW-0378">Hydrolase</keyword>
<feature type="binding site" evidence="4">
    <location>
        <position position="115"/>
    </location>
    <ligand>
        <name>pyridoxal 5'-phosphate</name>
        <dbReference type="ChEBI" id="CHEBI:597326"/>
    </ligand>
</feature>
<organism evidence="6 7">
    <name type="scientific">Cellulomonas marina</name>
    <dbReference type="NCBI Taxonomy" id="988821"/>
    <lineage>
        <taxon>Bacteria</taxon>
        <taxon>Bacillati</taxon>
        <taxon>Actinomycetota</taxon>
        <taxon>Actinomycetes</taxon>
        <taxon>Micrococcales</taxon>
        <taxon>Cellulomonadaceae</taxon>
        <taxon>Cellulomonas</taxon>
    </lineage>
</organism>
<dbReference type="PANTHER" id="PTHR14084:SF0">
    <property type="entry name" value="KYNURENINASE"/>
    <property type="match status" value="1"/>
</dbReference>
<dbReference type="UniPathway" id="UPA00334">
    <property type="reaction ID" value="UER00455"/>
</dbReference>
<dbReference type="Proteomes" id="UP000199012">
    <property type="component" value="Unassembled WGS sequence"/>
</dbReference>
<gene>
    <name evidence="4" type="primary">kynU</name>
    <name evidence="6" type="ORF">SAMN05421867_102211</name>
</gene>